<name>A0AAD3TIG4_NEPGR</name>
<comment type="caution">
    <text evidence="2">The sequence shown here is derived from an EMBL/GenBank/DDBJ whole genome shotgun (WGS) entry which is preliminary data.</text>
</comment>
<reference evidence="2" key="1">
    <citation type="submission" date="2023-05" db="EMBL/GenBank/DDBJ databases">
        <title>Nepenthes gracilis genome sequencing.</title>
        <authorList>
            <person name="Fukushima K."/>
        </authorList>
    </citation>
    <scope>NUCLEOTIDE SEQUENCE</scope>
    <source>
        <strain evidence="2">SING2019-196</strain>
    </source>
</reference>
<evidence type="ECO:0000313" key="3">
    <source>
        <dbReference type="Proteomes" id="UP001279734"/>
    </source>
</evidence>
<dbReference type="Proteomes" id="UP001279734">
    <property type="component" value="Unassembled WGS sequence"/>
</dbReference>
<dbReference type="AlphaFoldDB" id="A0AAD3TIG4"/>
<protein>
    <submittedName>
        <fullName evidence="2">Uncharacterized protein</fullName>
    </submittedName>
</protein>
<dbReference type="EMBL" id="BSYO01000037">
    <property type="protein sequence ID" value="GMH29754.1"/>
    <property type="molecule type" value="Genomic_DNA"/>
</dbReference>
<proteinExistence type="predicted"/>
<keyword evidence="3" id="KW-1185">Reference proteome</keyword>
<organism evidence="2 3">
    <name type="scientific">Nepenthes gracilis</name>
    <name type="common">Slender pitcher plant</name>
    <dbReference type="NCBI Taxonomy" id="150966"/>
    <lineage>
        <taxon>Eukaryota</taxon>
        <taxon>Viridiplantae</taxon>
        <taxon>Streptophyta</taxon>
        <taxon>Embryophyta</taxon>
        <taxon>Tracheophyta</taxon>
        <taxon>Spermatophyta</taxon>
        <taxon>Magnoliopsida</taxon>
        <taxon>eudicotyledons</taxon>
        <taxon>Gunneridae</taxon>
        <taxon>Pentapetalae</taxon>
        <taxon>Caryophyllales</taxon>
        <taxon>Nepenthaceae</taxon>
        <taxon>Nepenthes</taxon>
    </lineage>
</organism>
<evidence type="ECO:0000313" key="2">
    <source>
        <dbReference type="EMBL" id="GMH29754.1"/>
    </source>
</evidence>
<accession>A0AAD3TIG4</accession>
<gene>
    <name evidence="2" type="ORF">Nepgr_031597</name>
</gene>
<evidence type="ECO:0000256" key="1">
    <source>
        <dbReference type="SAM" id="MobiDB-lite"/>
    </source>
</evidence>
<sequence length="102" mass="9814">MAGGSGCATPSSLVLSHVSLTRGPTSTSLGGPGTTSGSKTSVAEDPIAYISIISDISAGSTLGLTSTMSMIATSAALTDSPTKTAISPLASITTSTMAGCTE</sequence>
<feature type="region of interest" description="Disordered" evidence="1">
    <location>
        <begin position="22"/>
        <end position="41"/>
    </location>
</feature>